<keyword evidence="1" id="KW-0472">Membrane</keyword>
<reference evidence="2" key="1">
    <citation type="journal article" date="2020" name="Stud. Mycol.">
        <title>101 Dothideomycetes genomes: a test case for predicting lifestyles and emergence of pathogens.</title>
        <authorList>
            <person name="Haridas S."/>
            <person name="Albert R."/>
            <person name="Binder M."/>
            <person name="Bloem J."/>
            <person name="Labutti K."/>
            <person name="Salamov A."/>
            <person name="Andreopoulos B."/>
            <person name="Baker S."/>
            <person name="Barry K."/>
            <person name="Bills G."/>
            <person name="Bluhm B."/>
            <person name="Cannon C."/>
            <person name="Castanera R."/>
            <person name="Culley D."/>
            <person name="Daum C."/>
            <person name="Ezra D."/>
            <person name="Gonzalez J."/>
            <person name="Henrissat B."/>
            <person name="Kuo A."/>
            <person name="Liang C."/>
            <person name="Lipzen A."/>
            <person name="Lutzoni F."/>
            <person name="Magnuson J."/>
            <person name="Mondo S."/>
            <person name="Nolan M."/>
            <person name="Ohm R."/>
            <person name="Pangilinan J."/>
            <person name="Park H.-J."/>
            <person name="Ramirez L."/>
            <person name="Alfaro M."/>
            <person name="Sun H."/>
            <person name="Tritt A."/>
            <person name="Yoshinaga Y."/>
            <person name="Zwiers L.-H."/>
            <person name="Turgeon B."/>
            <person name="Goodwin S."/>
            <person name="Spatafora J."/>
            <person name="Crous P."/>
            <person name="Grigoriev I."/>
        </authorList>
    </citation>
    <scope>NUCLEOTIDE SEQUENCE</scope>
    <source>
        <strain evidence="2">CBS 207.26</strain>
    </source>
</reference>
<gene>
    <name evidence="2" type="ORF">K469DRAFT_609322</name>
</gene>
<feature type="transmembrane region" description="Helical" evidence="1">
    <location>
        <begin position="83"/>
        <end position="102"/>
    </location>
</feature>
<dbReference type="AlphaFoldDB" id="A0A6A6D8I1"/>
<evidence type="ECO:0000313" key="2">
    <source>
        <dbReference type="EMBL" id="KAF2175824.1"/>
    </source>
</evidence>
<organism evidence="2 3">
    <name type="scientific">Zopfia rhizophila CBS 207.26</name>
    <dbReference type="NCBI Taxonomy" id="1314779"/>
    <lineage>
        <taxon>Eukaryota</taxon>
        <taxon>Fungi</taxon>
        <taxon>Dikarya</taxon>
        <taxon>Ascomycota</taxon>
        <taxon>Pezizomycotina</taxon>
        <taxon>Dothideomycetes</taxon>
        <taxon>Dothideomycetes incertae sedis</taxon>
        <taxon>Zopfiaceae</taxon>
        <taxon>Zopfia</taxon>
    </lineage>
</organism>
<keyword evidence="1" id="KW-1133">Transmembrane helix</keyword>
<dbReference type="Proteomes" id="UP000800200">
    <property type="component" value="Unassembled WGS sequence"/>
</dbReference>
<evidence type="ECO:0000313" key="3">
    <source>
        <dbReference type="Proteomes" id="UP000800200"/>
    </source>
</evidence>
<proteinExistence type="predicted"/>
<evidence type="ECO:0000256" key="1">
    <source>
        <dbReference type="SAM" id="Phobius"/>
    </source>
</evidence>
<name>A0A6A6D8I1_9PEZI</name>
<keyword evidence="1" id="KW-0812">Transmembrane</keyword>
<keyword evidence="3" id="KW-1185">Reference proteome</keyword>
<dbReference type="OrthoDB" id="3940997at2759"/>
<protein>
    <recommendedName>
        <fullName evidence="4">HTH CENPB-type domain-containing protein</fullName>
    </recommendedName>
</protein>
<accession>A0A6A6D8I1</accession>
<dbReference type="EMBL" id="ML994723">
    <property type="protein sequence ID" value="KAF2175824.1"/>
    <property type="molecule type" value="Genomic_DNA"/>
</dbReference>
<sequence>MVALSTTSNQEAKSVYLKRLIDAQEDVLLRHINNLTDRGMPPIMEEMIKEPIGKNWVYRFCQRYNDQIKSGYLRNIDQHTKRLIILLILSIATILYVSFIYGKCIYTLFKLQAKMELYHIRPRNTYNFDEKGFLLGICHSLKRIFAIRKLKSKRILGATQDGSREWISLLACICADGGFIPPTLIYQGESRDMHVVMKWGVSA</sequence>
<evidence type="ECO:0008006" key="4">
    <source>
        <dbReference type="Google" id="ProtNLM"/>
    </source>
</evidence>